<keyword evidence="1" id="KW-1133">Transmembrane helix</keyword>
<evidence type="ECO:0000313" key="2">
    <source>
        <dbReference type="EMBL" id="RIV23633.1"/>
    </source>
</evidence>
<evidence type="ECO:0000256" key="1">
    <source>
        <dbReference type="SAM" id="Phobius"/>
    </source>
</evidence>
<accession>A0A418MB78</accession>
<protein>
    <submittedName>
        <fullName evidence="2">Uncharacterized protein</fullName>
    </submittedName>
</protein>
<reference evidence="2 3" key="1">
    <citation type="submission" date="2018-08" db="EMBL/GenBank/DDBJ databases">
        <title>Fibrisoma montanum sp. nov., isolated from Danxia mountain soil.</title>
        <authorList>
            <person name="Huang Y."/>
        </authorList>
    </citation>
    <scope>NUCLEOTIDE SEQUENCE [LARGE SCALE GENOMIC DNA]</scope>
    <source>
        <strain evidence="2 3">HYT19</strain>
    </source>
</reference>
<proteinExistence type="predicted"/>
<dbReference type="Proteomes" id="UP000283523">
    <property type="component" value="Unassembled WGS sequence"/>
</dbReference>
<keyword evidence="3" id="KW-1185">Reference proteome</keyword>
<name>A0A418MB78_9BACT</name>
<comment type="caution">
    <text evidence="2">The sequence shown here is derived from an EMBL/GenBank/DDBJ whole genome shotgun (WGS) entry which is preliminary data.</text>
</comment>
<dbReference type="AlphaFoldDB" id="A0A418MB78"/>
<dbReference type="EMBL" id="QXED01000003">
    <property type="protein sequence ID" value="RIV23633.1"/>
    <property type="molecule type" value="Genomic_DNA"/>
</dbReference>
<dbReference type="OrthoDB" id="1099872at2"/>
<dbReference type="RefSeq" id="WP_119667849.1">
    <property type="nucleotide sequence ID" value="NZ_QXED01000003.1"/>
</dbReference>
<gene>
    <name evidence="2" type="ORF">DYU11_11670</name>
</gene>
<organism evidence="2 3">
    <name type="scientific">Fibrisoma montanum</name>
    <dbReference type="NCBI Taxonomy" id="2305895"/>
    <lineage>
        <taxon>Bacteria</taxon>
        <taxon>Pseudomonadati</taxon>
        <taxon>Bacteroidota</taxon>
        <taxon>Cytophagia</taxon>
        <taxon>Cytophagales</taxon>
        <taxon>Spirosomataceae</taxon>
        <taxon>Fibrisoma</taxon>
    </lineage>
</organism>
<feature type="transmembrane region" description="Helical" evidence="1">
    <location>
        <begin position="7"/>
        <end position="25"/>
    </location>
</feature>
<keyword evidence="1" id="KW-0812">Transmembrane</keyword>
<evidence type="ECO:0000313" key="3">
    <source>
        <dbReference type="Proteomes" id="UP000283523"/>
    </source>
</evidence>
<keyword evidence="1" id="KW-0472">Membrane</keyword>
<sequence>MKTIASLSTITLILVFYAVLLAWPVQLLWNDVAVRLFHMPVLDFWDALKLSLLCSILFKGGSSSSKKE</sequence>